<gene>
    <name evidence="2" type="ORF">B1756_04735</name>
</gene>
<evidence type="ECO:0000256" key="1">
    <source>
        <dbReference type="SAM" id="MobiDB-lite"/>
    </source>
</evidence>
<dbReference type="KEGG" id="naj:B1756_04735"/>
<feature type="compositionally biased region" description="Basic and acidic residues" evidence="1">
    <location>
        <begin position="27"/>
        <end position="39"/>
    </location>
</feature>
<dbReference type="AlphaFoldDB" id="A0A2Z2HQ18"/>
<dbReference type="EMBL" id="CP019893">
    <property type="protein sequence ID" value="ARS89131.1"/>
    <property type="molecule type" value="Genomic_DNA"/>
</dbReference>
<name>A0A2Z2HQ18_9EURY</name>
<keyword evidence="3" id="KW-1185">Reference proteome</keyword>
<proteinExistence type="predicted"/>
<protein>
    <submittedName>
        <fullName evidence="2">Uncharacterized protein</fullName>
    </submittedName>
</protein>
<reference evidence="3" key="1">
    <citation type="submission" date="2017-02" db="EMBL/GenBank/DDBJ databases">
        <title>Natronthermophilus aegyptiacus gen. nov.,sp. nov., an aerobic, extremely halophilic alkalithermophilic archaeon isolated from the athalassohaline Wadi An Natrun, Egypt.</title>
        <authorList>
            <person name="Zhao B."/>
        </authorList>
    </citation>
    <scope>NUCLEOTIDE SEQUENCE [LARGE SCALE GENOMIC DNA]</scope>
    <source>
        <strain evidence="3">JW/NM-HA 15</strain>
    </source>
</reference>
<organism evidence="2 3">
    <name type="scientific">Natrarchaeobaculum aegyptiacum</name>
    <dbReference type="NCBI Taxonomy" id="745377"/>
    <lineage>
        <taxon>Archaea</taxon>
        <taxon>Methanobacteriati</taxon>
        <taxon>Methanobacteriota</taxon>
        <taxon>Stenosarchaea group</taxon>
        <taxon>Halobacteria</taxon>
        <taxon>Halobacteriales</taxon>
        <taxon>Natrialbaceae</taxon>
        <taxon>Natrarchaeobaculum</taxon>
    </lineage>
</organism>
<evidence type="ECO:0000313" key="3">
    <source>
        <dbReference type="Proteomes" id="UP000250088"/>
    </source>
</evidence>
<feature type="region of interest" description="Disordered" evidence="1">
    <location>
        <begin position="1"/>
        <end position="39"/>
    </location>
</feature>
<evidence type="ECO:0000313" key="2">
    <source>
        <dbReference type="EMBL" id="ARS89131.1"/>
    </source>
</evidence>
<sequence length="60" mass="6806">MGNEESRLLSASDPCRLELGSSRRRADHVEPASTERTENAHVDVRIRGLATARTRTYRPR</sequence>
<accession>A0A2Z2HQ18</accession>
<dbReference type="Proteomes" id="UP000250088">
    <property type="component" value="Chromosome"/>
</dbReference>